<dbReference type="Proteomes" id="UP000825729">
    <property type="component" value="Unassembled WGS sequence"/>
</dbReference>
<gene>
    <name evidence="2" type="ORF">H6P81_021264</name>
</gene>
<protein>
    <recommendedName>
        <fullName evidence="4">Ycf1</fullName>
    </recommendedName>
</protein>
<dbReference type="EMBL" id="JAINDJ010000011">
    <property type="protein sequence ID" value="KAG9438784.1"/>
    <property type="molecule type" value="Genomic_DNA"/>
</dbReference>
<keyword evidence="3" id="KW-1185">Reference proteome</keyword>
<name>A0AAV7DQD6_ARIFI</name>
<feature type="region of interest" description="Disordered" evidence="1">
    <location>
        <begin position="98"/>
        <end position="154"/>
    </location>
</feature>
<evidence type="ECO:0008006" key="4">
    <source>
        <dbReference type="Google" id="ProtNLM"/>
    </source>
</evidence>
<accession>A0AAV7DQD6</accession>
<evidence type="ECO:0000313" key="3">
    <source>
        <dbReference type="Proteomes" id="UP000825729"/>
    </source>
</evidence>
<feature type="compositionally biased region" description="Basic residues" evidence="1">
    <location>
        <begin position="145"/>
        <end position="154"/>
    </location>
</feature>
<evidence type="ECO:0000256" key="1">
    <source>
        <dbReference type="SAM" id="MobiDB-lite"/>
    </source>
</evidence>
<comment type="caution">
    <text evidence="2">The sequence shown here is derived from an EMBL/GenBank/DDBJ whole genome shotgun (WGS) entry which is preliminary data.</text>
</comment>
<organism evidence="2 3">
    <name type="scientific">Aristolochia fimbriata</name>
    <name type="common">White veined hardy Dutchman's pipe vine</name>
    <dbReference type="NCBI Taxonomy" id="158543"/>
    <lineage>
        <taxon>Eukaryota</taxon>
        <taxon>Viridiplantae</taxon>
        <taxon>Streptophyta</taxon>
        <taxon>Embryophyta</taxon>
        <taxon>Tracheophyta</taxon>
        <taxon>Spermatophyta</taxon>
        <taxon>Magnoliopsida</taxon>
        <taxon>Magnoliidae</taxon>
        <taxon>Piperales</taxon>
        <taxon>Aristolochiaceae</taxon>
        <taxon>Aristolochia</taxon>
    </lineage>
</organism>
<proteinExistence type="predicted"/>
<dbReference type="AlphaFoldDB" id="A0AAV7DQD6"/>
<reference evidence="2 3" key="1">
    <citation type="submission" date="2021-07" db="EMBL/GenBank/DDBJ databases">
        <title>The Aristolochia fimbriata genome: insights into angiosperm evolution, floral development and chemical biosynthesis.</title>
        <authorList>
            <person name="Jiao Y."/>
        </authorList>
    </citation>
    <scope>NUCLEOTIDE SEQUENCE [LARGE SCALE GENOMIC DNA]</scope>
    <source>
        <strain evidence="2">IBCAS-2021</strain>
        <tissue evidence="2">Leaf</tissue>
    </source>
</reference>
<feature type="compositionally biased region" description="Basic and acidic residues" evidence="1">
    <location>
        <begin position="126"/>
        <end position="144"/>
    </location>
</feature>
<feature type="compositionally biased region" description="Basic and acidic residues" evidence="1">
    <location>
        <begin position="98"/>
        <end position="107"/>
    </location>
</feature>
<evidence type="ECO:0000313" key="2">
    <source>
        <dbReference type="EMBL" id="KAG9438784.1"/>
    </source>
</evidence>
<sequence>MIDQKIHPPNQKKNFFDWMGMNKEMVYGPISNLESWFLQEFILPYRAYKIKPRIIPIKLLFFNFNGNENISKNLNQNKKEGLRISSNQNEEYIELKNRNQEEKEQRGQDSFGSDPENQKNLGSDARNPKKDLEKDSAETESDIKNKKRKKKKQSKSKKEAELDLLLKKYFLFQLRWNETLNEKIINNVKVYCLLLRLINPNEIAISSIERGEICLDVMLIDKELTVRELITKGIFIIEPVRLSLKRDGQFLMYQTLSISLAHKSKHKTNPRFRKGKYVDEINPNFDGSIAQDRKTLGNRDENHYDLLFLPENILSPVRRRELRILMDFNCGNGNVVDRNTVLCNGIT</sequence>